<gene>
    <name evidence="3" type="ORF">HMPREF9257_0373</name>
</gene>
<evidence type="ECO:0000313" key="3">
    <source>
        <dbReference type="EMBL" id="EFR30470.1"/>
    </source>
</evidence>
<proteinExistence type="inferred from homology"/>
<dbReference type="GO" id="GO:0016853">
    <property type="term" value="F:isomerase activity"/>
    <property type="evidence" value="ECO:0007669"/>
    <property type="project" value="UniProtKB-KW"/>
</dbReference>
<dbReference type="InterPro" id="IPR018376">
    <property type="entry name" value="Enoyl-CoA_hyd/isom_CS"/>
</dbReference>
<dbReference type="InterPro" id="IPR001753">
    <property type="entry name" value="Enoyl-CoA_hydra/iso"/>
</dbReference>
<dbReference type="PROSITE" id="PS00166">
    <property type="entry name" value="ENOYL_COA_HYDRATASE"/>
    <property type="match status" value="1"/>
</dbReference>
<name>E4KR74_9LACT</name>
<evidence type="ECO:0000256" key="2">
    <source>
        <dbReference type="RuleBase" id="RU003707"/>
    </source>
</evidence>
<dbReference type="RefSeq" id="WP_006418993.1">
    <property type="nucleotide sequence ID" value="NZ_AENN01000018.1"/>
</dbReference>
<dbReference type="InterPro" id="IPR014748">
    <property type="entry name" value="Enoyl-CoA_hydra_C"/>
</dbReference>
<dbReference type="SUPFAM" id="SSF52096">
    <property type="entry name" value="ClpP/crotonase"/>
    <property type="match status" value="1"/>
</dbReference>
<organism evidence="3 4">
    <name type="scientific">Eremococcus coleocola ACS-139-V-Col8</name>
    <dbReference type="NCBI Taxonomy" id="908337"/>
    <lineage>
        <taxon>Bacteria</taxon>
        <taxon>Bacillati</taxon>
        <taxon>Bacillota</taxon>
        <taxon>Bacilli</taxon>
        <taxon>Lactobacillales</taxon>
        <taxon>Aerococcaceae</taxon>
        <taxon>Eremococcus</taxon>
    </lineage>
</organism>
<evidence type="ECO:0000313" key="4">
    <source>
        <dbReference type="Proteomes" id="UP000005990"/>
    </source>
</evidence>
<protein>
    <submittedName>
        <fullName evidence="3">Enoyl-CoA hydratase/isomerase family protein</fullName>
    </submittedName>
</protein>
<dbReference type="Pfam" id="PF00378">
    <property type="entry name" value="ECH_1"/>
    <property type="match status" value="1"/>
</dbReference>
<comment type="caution">
    <text evidence="3">The sequence shown here is derived from an EMBL/GenBank/DDBJ whole genome shotgun (WGS) entry which is preliminary data.</text>
</comment>
<sequence>MYETILFKIEEGIATISINRPEVGNAFGDKTYDEIRLALEECSGNDEVKTVVIRGEGRFFSAGGDVKSFKEMLDAGTPVTEDLVKMAGAMGRAPKLCQKPVVAMINGAAAGAGAALAMAADFRVMSESSSIVTAFINMAFPGDTGLIYYLQQALGTPRLMEYLAFSKPIKGAEAKELGLTTLLVADEDLESATYDFAKKLTRLPLKAFARQKAIVNEFFYKDLEAFNNREAQFMHVSAIEPDHAEAVNAFLEKRRPDFNK</sequence>
<keyword evidence="4" id="KW-1185">Reference proteome</keyword>
<dbReference type="OrthoDB" id="9775794at2"/>
<dbReference type="STRING" id="908337.HMPREF9257_0373"/>
<accession>E4KR74</accession>
<comment type="similarity">
    <text evidence="1 2">Belongs to the enoyl-CoA hydratase/isomerase family.</text>
</comment>
<dbReference type="InterPro" id="IPR029045">
    <property type="entry name" value="ClpP/crotonase-like_dom_sf"/>
</dbReference>
<evidence type="ECO:0000256" key="1">
    <source>
        <dbReference type="ARBA" id="ARBA00005254"/>
    </source>
</evidence>
<reference evidence="3 4" key="1">
    <citation type="submission" date="2010-10" db="EMBL/GenBank/DDBJ databases">
        <authorList>
            <person name="Durkin A.S."/>
            <person name="Madupu R."/>
            <person name="Torralba M."/>
            <person name="Gillis M."/>
            <person name="Methe B."/>
            <person name="Sutton G."/>
            <person name="Nelson K.E."/>
        </authorList>
    </citation>
    <scope>NUCLEOTIDE SEQUENCE [LARGE SCALE GENOMIC DNA]</scope>
    <source>
        <strain evidence="3 4">ACS-139-V-Col8</strain>
    </source>
</reference>
<dbReference type="PANTHER" id="PTHR43459">
    <property type="entry name" value="ENOYL-COA HYDRATASE"/>
    <property type="match status" value="1"/>
</dbReference>
<dbReference type="PANTHER" id="PTHR43459:SF1">
    <property type="entry name" value="EG:BACN32G11.4 PROTEIN"/>
    <property type="match status" value="1"/>
</dbReference>
<keyword evidence="3" id="KW-0413">Isomerase</keyword>
<dbReference type="Gene3D" id="1.10.12.10">
    <property type="entry name" value="Lyase 2-enoyl-coa Hydratase, Chain A, domain 2"/>
    <property type="match status" value="1"/>
</dbReference>
<dbReference type="EMBL" id="AENN01000018">
    <property type="protein sequence ID" value="EFR30470.1"/>
    <property type="molecule type" value="Genomic_DNA"/>
</dbReference>
<dbReference type="Proteomes" id="UP000005990">
    <property type="component" value="Unassembled WGS sequence"/>
</dbReference>
<dbReference type="CDD" id="cd06558">
    <property type="entry name" value="crotonase-like"/>
    <property type="match status" value="1"/>
</dbReference>
<dbReference type="AlphaFoldDB" id="E4KR74"/>
<dbReference type="Gene3D" id="3.90.226.10">
    <property type="entry name" value="2-enoyl-CoA Hydratase, Chain A, domain 1"/>
    <property type="match status" value="1"/>
</dbReference>
<dbReference type="eggNOG" id="COG1024">
    <property type="taxonomic scope" value="Bacteria"/>
</dbReference>